<evidence type="ECO:0000256" key="4">
    <source>
        <dbReference type="PROSITE-ProRule" id="PRU00335"/>
    </source>
</evidence>
<dbReference type="GO" id="GO:0003700">
    <property type="term" value="F:DNA-binding transcription factor activity"/>
    <property type="evidence" value="ECO:0007669"/>
    <property type="project" value="TreeGrafter"/>
</dbReference>
<feature type="domain" description="HTH tetR-type" evidence="5">
    <location>
        <begin position="5"/>
        <end position="65"/>
    </location>
</feature>
<keyword evidence="7" id="KW-1185">Reference proteome</keyword>
<sequence length="183" mass="20478">MGTRSGTKAKIQDVALELFGEQGYDKTSLREIAERLGVTKAALYYHFKTKEEIITSLLQETGDKLQEVADWMSDKEPTLANRQELLRRYSAAVADTGRHFKLMRLMQENQPALRELAAGMKGHERAKLFFEFMTGPDASLADQLRARLAVMVQHMGIFALQETGASEEDRKAAALEVGMDLIG</sequence>
<dbReference type="GO" id="GO:0000976">
    <property type="term" value="F:transcription cis-regulatory region binding"/>
    <property type="evidence" value="ECO:0007669"/>
    <property type="project" value="TreeGrafter"/>
</dbReference>
<dbReference type="STRING" id="860235.AOZ06_45400"/>
<protein>
    <recommendedName>
        <fullName evidence="5">HTH tetR-type domain-containing protein</fullName>
    </recommendedName>
</protein>
<dbReference type="KEGG" id="kphy:AOZ06_45400"/>
<dbReference type="InterPro" id="IPR001647">
    <property type="entry name" value="HTH_TetR"/>
</dbReference>
<evidence type="ECO:0000256" key="2">
    <source>
        <dbReference type="ARBA" id="ARBA00023125"/>
    </source>
</evidence>
<evidence type="ECO:0000259" key="5">
    <source>
        <dbReference type="PROSITE" id="PS50977"/>
    </source>
</evidence>
<dbReference type="Gene3D" id="1.10.357.10">
    <property type="entry name" value="Tetracycline Repressor, domain 2"/>
    <property type="match status" value="1"/>
</dbReference>
<evidence type="ECO:0000256" key="1">
    <source>
        <dbReference type="ARBA" id="ARBA00023015"/>
    </source>
</evidence>
<proteinExistence type="predicted"/>
<evidence type="ECO:0000313" key="7">
    <source>
        <dbReference type="Proteomes" id="UP000063699"/>
    </source>
</evidence>
<dbReference type="PROSITE" id="PS01081">
    <property type="entry name" value="HTH_TETR_1"/>
    <property type="match status" value="1"/>
</dbReference>
<dbReference type="InterPro" id="IPR050109">
    <property type="entry name" value="HTH-type_TetR-like_transc_reg"/>
</dbReference>
<dbReference type="EMBL" id="CP012752">
    <property type="protein sequence ID" value="ALG13141.1"/>
    <property type="molecule type" value="Genomic_DNA"/>
</dbReference>
<dbReference type="AlphaFoldDB" id="A0A0N9I534"/>
<keyword evidence="1" id="KW-0805">Transcription regulation</keyword>
<evidence type="ECO:0000256" key="3">
    <source>
        <dbReference type="ARBA" id="ARBA00023163"/>
    </source>
</evidence>
<dbReference type="SUPFAM" id="SSF46689">
    <property type="entry name" value="Homeodomain-like"/>
    <property type="match status" value="1"/>
</dbReference>
<organism evidence="6 7">
    <name type="scientific">Kibdelosporangium phytohabitans</name>
    <dbReference type="NCBI Taxonomy" id="860235"/>
    <lineage>
        <taxon>Bacteria</taxon>
        <taxon>Bacillati</taxon>
        <taxon>Actinomycetota</taxon>
        <taxon>Actinomycetes</taxon>
        <taxon>Pseudonocardiales</taxon>
        <taxon>Pseudonocardiaceae</taxon>
        <taxon>Kibdelosporangium</taxon>
    </lineage>
</organism>
<keyword evidence="2 4" id="KW-0238">DNA-binding</keyword>
<dbReference type="InterPro" id="IPR009057">
    <property type="entry name" value="Homeodomain-like_sf"/>
</dbReference>
<evidence type="ECO:0000313" key="6">
    <source>
        <dbReference type="EMBL" id="ALG13141.1"/>
    </source>
</evidence>
<accession>A0A0N9I534</accession>
<dbReference type="PANTHER" id="PTHR30055">
    <property type="entry name" value="HTH-TYPE TRANSCRIPTIONAL REGULATOR RUTR"/>
    <property type="match status" value="1"/>
</dbReference>
<name>A0A0N9I534_9PSEU</name>
<dbReference type="PANTHER" id="PTHR30055:SF234">
    <property type="entry name" value="HTH-TYPE TRANSCRIPTIONAL REGULATOR BETI"/>
    <property type="match status" value="1"/>
</dbReference>
<reference evidence="6 7" key="1">
    <citation type="submission" date="2015-07" db="EMBL/GenBank/DDBJ databases">
        <title>Genome sequencing of Kibdelosporangium phytohabitans.</title>
        <authorList>
            <person name="Qin S."/>
            <person name="Xing K."/>
        </authorList>
    </citation>
    <scope>NUCLEOTIDE SEQUENCE [LARGE SCALE GENOMIC DNA]</scope>
    <source>
        <strain evidence="6 7">KLBMP1111</strain>
    </source>
</reference>
<feature type="DNA-binding region" description="H-T-H motif" evidence="4">
    <location>
        <begin position="28"/>
        <end position="47"/>
    </location>
</feature>
<dbReference type="InterPro" id="IPR023772">
    <property type="entry name" value="DNA-bd_HTH_TetR-type_CS"/>
</dbReference>
<dbReference type="PRINTS" id="PR00455">
    <property type="entry name" value="HTHTETR"/>
</dbReference>
<gene>
    <name evidence="6" type="ORF">AOZ06_45400</name>
</gene>
<dbReference type="RefSeq" id="WP_054295030.1">
    <property type="nucleotide sequence ID" value="NZ_CP012752.1"/>
</dbReference>
<keyword evidence="3" id="KW-0804">Transcription</keyword>
<dbReference type="Proteomes" id="UP000063699">
    <property type="component" value="Chromosome"/>
</dbReference>
<dbReference type="PROSITE" id="PS50977">
    <property type="entry name" value="HTH_TETR_2"/>
    <property type="match status" value="1"/>
</dbReference>
<dbReference type="Pfam" id="PF00440">
    <property type="entry name" value="TetR_N"/>
    <property type="match status" value="1"/>
</dbReference>